<gene>
    <name evidence="2" type="ORF">GCM10007301_30450</name>
</gene>
<dbReference type="RefSeq" id="WP_188580055.1">
    <property type="nucleotide sequence ID" value="NZ_BMCT01000004.1"/>
</dbReference>
<dbReference type="AlphaFoldDB" id="A0A917FCR5"/>
<organism evidence="2 3">
    <name type="scientific">Azorhizobium oxalatiphilum</name>
    <dbReference type="NCBI Taxonomy" id="980631"/>
    <lineage>
        <taxon>Bacteria</taxon>
        <taxon>Pseudomonadati</taxon>
        <taxon>Pseudomonadota</taxon>
        <taxon>Alphaproteobacteria</taxon>
        <taxon>Hyphomicrobiales</taxon>
        <taxon>Xanthobacteraceae</taxon>
        <taxon>Azorhizobium</taxon>
    </lineage>
</organism>
<keyword evidence="2" id="KW-0378">Hydrolase</keyword>
<name>A0A917FCR5_9HYPH</name>
<dbReference type="PANTHER" id="PTHR12110">
    <property type="entry name" value="HYDROXYPYRUVATE ISOMERASE"/>
    <property type="match status" value="1"/>
</dbReference>
<dbReference type="Pfam" id="PF01261">
    <property type="entry name" value="AP_endonuc_2"/>
    <property type="match status" value="1"/>
</dbReference>
<accession>A0A917FCR5</accession>
<dbReference type="Gene3D" id="3.20.20.150">
    <property type="entry name" value="Divalent-metal-dependent TIM barrel enzymes"/>
    <property type="match status" value="1"/>
</dbReference>
<comment type="caution">
    <text evidence="2">The sequence shown here is derived from an EMBL/GenBank/DDBJ whole genome shotgun (WGS) entry which is preliminary data.</text>
</comment>
<protein>
    <submittedName>
        <fullName evidence="2">Endonuclease</fullName>
    </submittedName>
</protein>
<dbReference type="EMBL" id="BMCT01000004">
    <property type="protein sequence ID" value="GGF68688.1"/>
    <property type="molecule type" value="Genomic_DNA"/>
</dbReference>
<dbReference type="PANTHER" id="PTHR12110:SF52">
    <property type="entry name" value="XYLOSE ISOMERASE"/>
    <property type="match status" value="1"/>
</dbReference>
<keyword evidence="2" id="KW-0255">Endonuclease</keyword>
<dbReference type="GO" id="GO:0004519">
    <property type="term" value="F:endonuclease activity"/>
    <property type="evidence" value="ECO:0007669"/>
    <property type="project" value="UniProtKB-KW"/>
</dbReference>
<keyword evidence="3" id="KW-1185">Reference proteome</keyword>
<keyword evidence="2" id="KW-0540">Nuclease</keyword>
<proteinExistence type="predicted"/>
<feature type="domain" description="Xylose isomerase-like TIM barrel" evidence="1">
    <location>
        <begin position="26"/>
        <end position="257"/>
    </location>
</feature>
<evidence type="ECO:0000259" key="1">
    <source>
        <dbReference type="Pfam" id="PF01261"/>
    </source>
</evidence>
<sequence length="283" mass="31314">MSDFSRFAINQITTPQLDLAAAVEAYARQGVRGIGVWNQYLEGLDLGQAARMIRDAGLFVPCLCTSAWVNLADRSAYEAALEENRRRLDAAHAIGATTLVMVPGGLATGEKDLPGARRRVEDALHALLPHARAAGVMLGLEPLHPMYAADRSCLNTFRHCLELVEELGVGSGIVADVYHCWWDPDFPIGLRAAGRDKILTFHLCDWLVPTRDVYQDRGMVGDGVIDFAFYRRLLDEIGYDGPFEIELFSKLDWWQRDAGETIRISLERCAPFVAPRLPAATAS</sequence>
<evidence type="ECO:0000313" key="3">
    <source>
        <dbReference type="Proteomes" id="UP000606044"/>
    </source>
</evidence>
<dbReference type="SUPFAM" id="SSF51658">
    <property type="entry name" value="Xylose isomerase-like"/>
    <property type="match status" value="1"/>
</dbReference>
<dbReference type="InterPro" id="IPR013022">
    <property type="entry name" value="Xyl_isomerase-like_TIM-brl"/>
</dbReference>
<evidence type="ECO:0000313" key="2">
    <source>
        <dbReference type="EMBL" id="GGF68688.1"/>
    </source>
</evidence>
<dbReference type="InterPro" id="IPR050312">
    <property type="entry name" value="IolE/XylAMocC-like"/>
</dbReference>
<reference evidence="2" key="1">
    <citation type="journal article" date="2014" name="Int. J. Syst. Evol. Microbiol.">
        <title>Complete genome sequence of Corynebacterium casei LMG S-19264T (=DSM 44701T), isolated from a smear-ripened cheese.</title>
        <authorList>
            <consortium name="US DOE Joint Genome Institute (JGI-PGF)"/>
            <person name="Walter F."/>
            <person name="Albersmeier A."/>
            <person name="Kalinowski J."/>
            <person name="Ruckert C."/>
        </authorList>
    </citation>
    <scope>NUCLEOTIDE SEQUENCE</scope>
    <source>
        <strain evidence="2">CCM 7897</strain>
    </source>
</reference>
<reference evidence="2" key="2">
    <citation type="submission" date="2020-09" db="EMBL/GenBank/DDBJ databases">
        <authorList>
            <person name="Sun Q."/>
            <person name="Sedlacek I."/>
        </authorList>
    </citation>
    <scope>NUCLEOTIDE SEQUENCE</scope>
    <source>
        <strain evidence="2">CCM 7897</strain>
    </source>
</reference>
<dbReference type="InterPro" id="IPR036237">
    <property type="entry name" value="Xyl_isomerase-like_sf"/>
</dbReference>
<dbReference type="Proteomes" id="UP000606044">
    <property type="component" value="Unassembled WGS sequence"/>
</dbReference>